<proteinExistence type="predicted"/>
<accession>A0A7C3FYW4</accession>
<dbReference type="EMBL" id="DRMN01000028">
    <property type="protein sequence ID" value="HFB54351.1"/>
    <property type="molecule type" value="Genomic_DNA"/>
</dbReference>
<comment type="caution">
    <text evidence="3">The sequence shown here is derived from an EMBL/GenBank/DDBJ whole genome shotgun (WGS) entry which is preliminary data.</text>
</comment>
<feature type="coiled-coil region" evidence="1">
    <location>
        <begin position="354"/>
        <end position="381"/>
    </location>
</feature>
<dbReference type="Proteomes" id="UP000886042">
    <property type="component" value="Unassembled WGS sequence"/>
</dbReference>
<evidence type="ECO:0000256" key="2">
    <source>
        <dbReference type="SAM" id="MobiDB-lite"/>
    </source>
</evidence>
<evidence type="ECO:0000313" key="3">
    <source>
        <dbReference type="EMBL" id="HFB54351.1"/>
    </source>
</evidence>
<organism evidence="3">
    <name type="scientific">Hellea balneolensis</name>
    <dbReference type="NCBI Taxonomy" id="287478"/>
    <lineage>
        <taxon>Bacteria</taxon>
        <taxon>Pseudomonadati</taxon>
        <taxon>Pseudomonadota</taxon>
        <taxon>Alphaproteobacteria</taxon>
        <taxon>Maricaulales</taxon>
        <taxon>Robiginitomaculaceae</taxon>
        <taxon>Hellea</taxon>
    </lineage>
</organism>
<dbReference type="AlphaFoldDB" id="A0A7C3FYW4"/>
<gene>
    <name evidence="3" type="ORF">ENJ46_00385</name>
</gene>
<feature type="compositionally biased region" description="Gly residues" evidence="2">
    <location>
        <begin position="455"/>
        <end position="467"/>
    </location>
</feature>
<name>A0A7C3FYW4_9PROT</name>
<feature type="coiled-coil region" evidence="1">
    <location>
        <begin position="270"/>
        <end position="297"/>
    </location>
</feature>
<sequence>MVSGRKALHDIDRAIATARAQLVEAAKLPARASSALADISRKRAVAYGEIAKLRLGLLERGSTAEDLGYVDRQAEKLLKAHAKEEQRAETKAEAARAKIAELEELRRAQEMHVAHAVDAYDKGATASQKKLEADPDYQALIEKAQKAGDMVERARAKYEMSVKDVEEKGAPYRNDPYFNYLRKRNYGTKDAKGWFLTKMLDGWIARRGRKHGKGYREAVLNYRKLNDIPKRLAGHVKALEQGELDAHAALELAEQKMLKKEGVTALKTASLKEQKKLEALDARLEKAEQKHQDLRAEQIKINAGDSASYRQAIELLVNTLKRKDMPSLRRLAAQTVSRDDDRAIAQLVALSSHADDLQEDQRVARKLVDKTQKNLDEMERLRRKFKVHRFDAPSSEFPSRSMVGQLLVQMVGGLISSGDVWRQLERAQRTVRRRSQPDFGGVDWGEAMRLPRSSGGWGGSSGPFGGRSRGRTTRMPRMPRAPRPRAPRIRLPRSGGFGGFGGGGGGGFHTKGGF</sequence>
<protein>
    <submittedName>
        <fullName evidence="3">Uncharacterized protein</fullName>
    </submittedName>
</protein>
<keyword evidence="1" id="KW-0175">Coiled coil</keyword>
<feature type="coiled-coil region" evidence="1">
    <location>
        <begin position="78"/>
        <end position="112"/>
    </location>
</feature>
<reference evidence="3" key="1">
    <citation type="journal article" date="2020" name="mSystems">
        <title>Genome- and Community-Level Interaction Insights into Carbon Utilization and Element Cycling Functions of Hydrothermarchaeota in Hydrothermal Sediment.</title>
        <authorList>
            <person name="Zhou Z."/>
            <person name="Liu Y."/>
            <person name="Xu W."/>
            <person name="Pan J."/>
            <person name="Luo Z.H."/>
            <person name="Li M."/>
        </authorList>
    </citation>
    <scope>NUCLEOTIDE SEQUENCE [LARGE SCALE GENOMIC DNA]</scope>
    <source>
        <strain evidence="3">HyVt-489</strain>
    </source>
</reference>
<feature type="compositionally biased region" description="Basic residues" evidence="2">
    <location>
        <begin position="480"/>
        <end position="491"/>
    </location>
</feature>
<feature type="region of interest" description="Disordered" evidence="2">
    <location>
        <begin position="436"/>
        <end position="514"/>
    </location>
</feature>
<evidence type="ECO:0000256" key="1">
    <source>
        <dbReference type="SAM" id="Coils"/>
    </source>
</evidence>
<feature type="compositionally biased region" description="Gly residues" evidence="2">
    <location>
        <begin position="495"/>
        <end position="514"/>
    </location>
</feature>